<dbReference type="InterPro" id="IPR009057">
    <property type="entry name" value="Homeodomain-like_sf"/>
</dbReference>
<dbReference type="AlphaFoldDB" id="A0AAD6VDF0"/>
<feature type="non-terminal residue" evidence="1">
    <location>
        <position position="1"/>
    </location>
</feature>
<evidence type="ECO:0000313" key="2">
    <source>
        <dbReference type="Proteomes" id="UP001219525"/>
    </source>
</evidence>
<comment type="caution">
    <text evidence="1">The sequence shown here is derived from an EMBL/GenBank/DDBJ whole genome shotgun (WGS) entry which is preliminary data.</text>
</comment>
<name>A0AAD6VDF0_9AGAR</name>
<organism evidence="1 2">
    <name type="scientific">Mycena pura</name>
    <dbReference type="NCBI Taxonomy" id="153505"/>
    <lineage>
        <taxon>Eukaryota</taxon>
        <taxon>Fungi</taxon>
        <taxon>Dikarya</taxon>
        <taxon>Basidiomycota</taxon>
        <taxon>Agaricomycotina</taxon>
        <taxon>Agaricomycetes</taxon>
        <taxon>Agaricomycetidae</taxon>
        <taxon>Agaricales</taxon>
        <taxon>Marasmiineae</taxon>
        <taxon>Mycenaceae</taxon>
        <taxon>Mycena</taxon>
    </lineage>
</organism>
<proteinExistence type="predicted"/>
<sequence length="121" mass="13723">FCPSAAMGNRHISSDLKECALRLWELGWDQLEITQILCVSRSSIYRWRKIFEEFGTPNNSHARIGGRPSIITRAVLTAVHSVYEGAPDLYLKELQFWLAVHHDIAISISALQKTLEQEGLT</sequence>
<dbReference type="SUPFAM" id="SSF46689">
    <property type="entry name" value="Homeodomain-like"/>
    <property type="match status" value="1"/>
</dbReference>
<evidence type="ECO:0000313" key="1">
    <source>
        <dbReference type="EMBL" id="KAJ7203862.1"/>
    </source>
</evidence>
<dbReference type="Pfam" id="PF13384">
    <property type="entry name" value="HTH_23"/>
    <property type="match status" value="1"/>
</dbReference>
<dbReference type="EMBL" id="JARJCW010000049">
    <property type="protein sequence ID" value="KAJ7203862.1"/>
    <property type="molecule type" value="Genomic_DNA"/>
</dbReference>
<accession>A0AAD6VDF0</accession>
<reference evidence="1" key="1">
    <citation type="submission" date="2023-03" db="EMBL/GenBank/DDBJ databases">
        <title>Massive genome expansion in bonnet fungi (Mycena s.s.) driven by repeated elements and novel gene families across ecological guilds.</title>
        <authorList>
            <consortium name="Lawrence Berkeley National Laboratory"/>
            <person name="Harder C.B."/>
            <person name="Miyauchi S."/>
            <person name="Viragh M."/>
            <person name="Kuo A."/>
            <person name="Thoen E."/>
            <person name="Andreopoulos B."/>
            <person name="Lu D."/>
            <person name="Skrede I."/>
            <person name="Drula E."/>
            <person name="Henrissat B."/>
            <person name="Morin E."/>
            <person name="Kohler A."/>
            <person name="Barry K."/>
            <person name="LaButti K."/>
            <person name="Morin E."/>
            <person name="Salamov A."/>
            <person name="Lipzen A."/>
            <person name="Mereny Z."/>
            <person name="Hegedus B."/>
            <person name="Baldrian P."/>
            <person name="Stursova M."/>
            <person name="Weitz H."/>
            <person name="Taylor A."/>
            <person name="Grigoriev I.V."/>
            <person name="Nagy L.G."/>
            <person name="Martin F."/>
            <person name="Kauserud H."/>
        </authorList>
    </citation>
    <scope>NUCLEOTIDE SEQUENCE</scope>
    <source>
        <strain evidence="1">9144</strain>
    </source>
</reference>
<feature type="non-terminal residue" evidence="1">
    <location>
        <position position="121"/>
    </location>
</feature>
<keyword evidence="2" id="KW-1185">Reference proteome</keyword>
<dbReference type="Proteomes" id="UP001219525">
    <property type="component" value="Unassembled WGS sequence"/>
</dbReference>
<protein>
    <submittedName>
        <fullName evidence="1">Uncharacterized protein</fullName>
    </submittedName>
</protein>
<gene>
    <name evidence="1" type="ORF">GGX14DRAFT_332055</name>
</gene>